<dbReference type="EMBL" id="CAJJDP010000080">
    <property type="protein sequence ID" value="CAD8183363.1"/>
    <property type="molecule type" value="Genomic_DNA"/>
</dbReference>
<reference evidence="2" key="1">
    <citation type="submission" date="2021-01" db="EMBL/GenBank/DDBJ databases">
        <authorList>
            <consortium name="Genoscope - CEA"/>
            <person name="William W."/>
        </authorList>
    </citation>
    <scope>NUCLEOTIDE SEQUENCE</scope>
</reference>
<evidence type="ECO:0000256" key="1">
    <source>
        <dbReference type="SAM" id="MobiDB-lite"/>
    </source>
</evidence>
<proteinExistence type="predicted"/>
<organism evidence="2 3">
    <name type="scientific">Paramecium octaurelia</name>
    <dbReference type="NCBI Taxonomy" id="43137"/>
    <lineage>
        <taxon>Eukaryota</taxon>
        <taxon>Sar</taxon>
        <taxon>Alveolata</taxon>
        <taxon>Ciliophora</taxon>
        <taxon>Intramacronucleata</taxon>
        <taxon>Oligohymenophorea</taxon>
        <taxon>Peniculida</taxon>
        <taxon>Parameciidae</taxon>
        <taxon>Paramecium</taxon>
    </lineage>
</organism>
<dbReference type="OMA" id="QYSYCQS"/>
<dbReference type="OrthoDB" id="310296at2759"/>
<dbReference type="Proteomes" id="UP000683925">
    <property type="component" value="Unassembled WGS sequence"/>
</dbReference>
<name>A0A8S1W324_PAROT</name>
<gene>
    <name evidence="2" type="ORF">POCTA_138.1.T0810025</name>
</gene>
<sequence>MQFLQKLIAIPKNVLLSLKQFQSKKQQIQTVEPIKLSEDCKIETFEIVEEHRVRKRKQLTDKQIQTDLVYERTIQNSNQKQRNKRSNSKQSKQLKKIQKYTEKQSQSLSEASDKTKPSQYSYCQSTFLHSFELSDKQAKIENAKSFYPAKSKSVQQTHQQLFNNYLHKLKFNLDDKELLIMKQNKDNINL</sequence>
<protein>
    <submittedName>
        <fullName evidence="2">Uncharacterized protein</fullName>
    </submittedName>
</protein>
<keyword evidence="3" id="KW-1185">Reference proteome</keyword>
<accession>A0A8S1W324</accession>
<comment type="caution">
    <text evidence="2">The sequence shown here is derived from an EMBL/GenBank/DDBJ whole genome shotgun (WGS) entry which is preliminary data.</text>
</comment>
<dbReference type="AlphaFoldDB" id="A0A8S1W324"/>
<evidence type="ECO:0000313" key="3">
    <source>
        <dbReference type="Proteomes" id="UP000683925"/>
    </source>
</evidence>
<feature type="compositionally biased region" description="Basic residues" evidence="1">
    <location>
        <begin position="81"/>
        <end position="98"/>
    </location>
</feature>
<evidence type="ECO:0000313" key="2">
    <source>
        <dbReference type="EMBL" id="CAD8183363.1"/>
    </source>
</evidence>
<feature type="region of interest" description="Disordered" evidence="1">
    <location>
        <begin position="71"/>
        <end position="117"/>
    </location>
</feature>